<organism evidence="1 2">
    <name type="scientific">Tilletiaria anomala (strain ATCC 24038 / CBS 436.72 / UBC 951)</name>
    <dbReference type="NCBI Taxonomy" id="1037660"/>
    <lineage>
        <taxon>Eukaryota</taxon>
        <taxon>Fungi</taxon>
        <taxon>Dikarya</taxon>
        <taxon>Basidiomycota</taxon>
        <taxon>Ustilaginomycotina</taxon>
        <taxon>Exobasidiomycetes</taxon>
        <taxon>Georgefischeriales</taxon>
        <taxon>Tilletiariaceae</taxon>
        <taxon>Tilletiaria</taxon>
    </lineage>
</organism>
<comment type="caution">
    <text evidence="1">The sequence shown here is derived from an EMBL/GenBank/DDBJ whole genome shotgun (WGS) entry which is preliminary data.</text>
</comment>
<dbReference type="RefSeq" id="XP_013240922.1">
    <property type="nucleotide sequence ID" value="XM_013385468.1"/>
</dbReference>
<keyword evidence="2" id="KW-1185">Reference proteome</keyword>
<gene>
    <name evidence="1" type="ORF">K437DRAFT_264649</name>
</gene>
<dbReference type="EMBL" id="JMSN01000109">
    <property type="protein sequence ID" value="KDN39087.1"/>
    <property type="molecule type" value="Genomic_DNA"/>
</dbReference>
<proteinExistence type="predicted"/>
<evidence type="ECO:0000313" key="2">
    <source>
        <dbReference type="Proteomes" id="UP000027361"/>
    </source>
</evidence>
<dbReference type="Proteomes" id="UP000027361">
    <property type="component" value="Unassembled WGS sequence"/>
</dbReference>
<name>A0A066VBF8_TILAU</name>
<accession>A0A066VBF8</accession>
<dbReference type="GeneID" id="25265721"/>
<reference evidence="1 2" key="1">
    <citation type="submission" date="2014-05" db="EMBL/GenBank/DDBJ databases">
        <title>Draft genome sequence of a rare smut relative, Tilletiaria anomala UBC 951.</title>
        <authorList>
            <consortium name="DOE Joint Genome Institute"/>
            <person name="Toome M."/>
            <person name="Kuo A."/>
            <person name="Henrissat B."/>
            <person name="Lipzen A."/>
            <person name="Tritt A."/>
            <person name="Yoshinaga Y."/>
            <person name="Zane M."/>
            <person name="Barry K."/>
            <person name="Grigoriev I.V."/>
            <person name="Spatafora J.W."/>
            <person name="Aimea M.C."/>
        </authorList>
    </citation>
    <scope>NUCLEOTIDE SEQUENCE [LARGE SCALE GENOMIC DNA]</scope>
    <source>
        <strain evidence="1 2">UBC 951</strain>
    </source>
</reference>
<dbReference type="HOGENOM" id="CLU_797360_0_0_1"/>
<sequence length="348" mass="39170">MSCIPFANGEDPVPYRSAWLEDPVQPTSWRRGLDVWELYEYFMSARYHQEGKRFPSCREHLSLAAGYDKSIFAPCFSSRLGDALFKFQKPVLKETLHERVQNAYATCYVPVPQISTTIRSAEEGCSAVYNQSASLDRNEEFVDATFETYVVAISTNAAHDVFEREVDLLGGQLTREPTRCDSQRSTSLTTEPAREVPVSQRLDPSVLVGNKMNTIQKYLMKFHKLNLPSATHSLTFLKRWSKAGDAELAFGAAADFRSRRTRYGTRYILGLEGILESDISTPESPDALKHMSTTISKQTAEYHKQAQLEYATFNALFDIFHRTGQLTLSASLPVSSHTDKQAVSSTSF</sequence>
<dbReference type="InParanoid" id="A0A066VBF8"/>
<protein>
    <submittedName>
        <fullName evidence="1">Uncharacterized protein</fullName>
    </submittedName>
</protein>
<dbReference type="AlphaFoldDB" id="A0A066VBF8"/>
<evidence type="ECO:0000313" key="1">
    <source>
        <dbReference type="EMBL" id="KDN39087.1"/>
    </source>
</evidence>